<reference evidence="1" key="1">
    <citation type="journal article" date="2021" name="Proc. Natl. Acad. Sci. U.S.A.">
        <title>A Catalog of Tens of Thousands of Viruses from Human Metagenomes Reveals Hidden Associations with Chronic Diseases.</title>
        <authorList>
            <person name="Tisza M.J."/>
            <person name="Buck C.B."/>
        </authorList>
    </citation>
    <scope>NUCLEOTIDE SEQUENCE</scope>
    <source>
        <strain evidence="1">Ct9A73</strain>
    </source>
</reference>
<dbReference type="EMBL" id="BK016096">
    <property type="protein sequence ID" value="DAF94747.1"/>
    <property type="molecule type" value="Genomic_DNA"/>
</dbReference>
<name>A0A8S5UJX9_9CAUD</name>
<sequence>MTYKTQKTKQDLRESEETLQFVMAGIECHLPKNPASQVILERIEKDIRLYGDICNIEGRVTEFLEEIGENKLTMLQRDFDNVKSGKMSCKKIANKIRKEYNEW</sequence>
<accession>A0A8S5UJX9</accession>
<protein>
    <submittedName>
        <fullName evidence="1">Uncharacterized protein</fullName>
    </submittedName>
</protein>
<evidence type="ECO:0000313" key="1">
    <source>
        <dbReference type="EMBL" id="DAF94747.1"/>
    </source>
</evidence>
<proteinExistence type="predicted"/>
<organism evidence="1">
    <name type="scientific">Podoviridae sp. ct9A73</name>
    <dbReference type="NCBI Taxonomy" id="2825225"/>
    <lineage>
        <taxon>Viruses</taxon>
        <taxon>Duplodnaviria</taxon>
        <taxon>Heunggongvirae</taxon>
        <taxon>Uroviricota</taxon>
        <taxon>Caudoviricetes</taxon>
    </lineage>
</organism>